<organism evidence="1 2">
    <name type="scientific">Acropora cervicornis</name>
    <name type="common">Staghorn coral</name>
    <dbReference type="NCBI Taxonomy" id="6130"/>
    <lineage>
        <taxon>Eukaryota</taxon>
        <taxon>Metazoa</taxon>
        <taxon>Cnidaria</taxon>
        <taxon>Anthozoa</taxon>
        <taxon>Hexacorallia</taxon>
        <taxon>Scleractinia</taxon>
        <taxon>Astrocoeniina</taxon>
        <taxon>Acroporidae</taxon>
        <taxon>Acropora</taxon>
    </lineage>
</organism>
<evidence type="ECO:0000313" key="1">
    <source>
        <dbReference type="EMBL" id="KAK2547304.1"/>
    </source>
</evidence>
<dbReference type="PANTHER" id="PTHR21301:SF11">
    <property type="entry name" value="GIY-YIG DOMAIN-CONTAINING PROTEIN"/>
    <property type="match status" value="1"/>
</dbReference>
<dbReference type="AlphaFoldDB" id="A0AAD9PQP5"/>
<reference evidence="1" key="1">
    <citation type="journal article" date="2023" name="G3 (Bethesda)">
        <title>Whole genome assembly and annotation of the endangered Caribbean coral Acropora cervicornis.</title>
        <authorList>
            <person name="Selwyn J.D."/>
            <person name="Vollmer S.V."/>
        </authorList>
    </citation>
    <scope>NUCLEOTIDE SEQUENCE</scope>
    <source>
        <strain evidence="1">K2</strain>
    </source>
</reference>
<evidence type="ECO:0000313" key="2">
    <source>
        <dbReference type="Proteomes" id="UP001249851"/>
    </source>
</evidence>
<comment type="caution">
    <text evidence="1">The sequence shown here is derived from an EMBL/GenBank/DDBJ whole genome shotgun (WGS) entry which is preliminary data.</text>
</comment>
<accession>A0AAD9PQP5</accession>
<sequence length="219" mass="24167">MSFEKLSGLTFNSKIDEVTATDAHRIVCCTFVRCMATSGRSSGGSKPLLQYTHSEKPASCFHACESDIFSSFDVMCMKRSFLTDKIRPKQKQPPRIYGVPKIHKTNVPLRLIVSCVNTFAYDLSGFLARILSPLTGNSNLTLKNSGEFASIISQETIQADEVMISFDVESLFTNVPIEGAVEAALNQRSLRNPSPQPTARGNTHRLQVRHHAKISTGQT</sequence>
<dbReference type="Proteomes" id="UP001249851">
    <property type="component" value="Unassembled WGS sequence"/>
</dbReference>
<keyword evidence="2" id="KW-1185">Reference proteome</keyword>
<reference evidence="1" key="2">
    <citation type="journal article" date="2023" name="Science">
        <title>Genomic signatures of disease resistance in endangered staghorn corals.</title>
        <authorList>
            <person name="Vollmer S.V."/>
            <person name="Selwyn J.D."/>
            <person name="Despard B.A."/>
            <person name="Roesel C.L."/>
        </authorList>
    </citation>
    <scope>NUCLEOTIDE SEQUENCE</scope>
    <source>
        <strain evidence="1">K2</strain>
    </source>
</reference>
<protein>
    <recommendedName>
        <fullName evidence="3">Reverse transcriptase domain-containing protein</fullName>
    </recommendedName>
</protein>
<name>A0AAD9PQP5_ACRCE</name>
<proteinExistence type="predicted"/>
<gene>
    <name evidence="1" type="ORF">P5673_032804</name>
</gene>
<dbReference type="PANTHER" id="PTHR21301">
    <property type="entry name" value="REVERSE TRANSCRIPTASE"/>
    <property type="match status" value="1"/>
</dbReference>
<dbReference type="EMBL" id="JARQWQ010000193">
    <property type="protein sequence ID" value="KAK2547304.1"/>
    <property type="molecule type" value="Genomic_DNA"/>
</dbReference>
<evidence type="ECO:0008006" key="3">
    <source>
        <dbReference type="Google" id="ProtNLM"/>
    </source>
</evidence>